<dbReference type="Proteomes" id="UP000191933">
    <property type="component" value="Unassembled WGS sequence"/>
</dbReference>
<gene>
    <name evidence="2" type="ORF">AGR2A_Cc100037</name>
</gene>
<name>A0A9W5AXE7_9HYPH</name>
<evidence type="ECO:0000313" key="2">
    <source>
        <dbReference type="EMBL" id="CUW85044.1"/>
    </source>
</evidence>
<evidence type="ECO:0000313" key="3">
    <source>
        <dbReference type="Proteomes" id="UP000191933"/>
    </source>
</evidence>
<protein>
    <submittedName>
        <fullName evidence="2">Uncharacterized protein</fullName>
    </submittedName>
</protein>
<comment type="caution">
    <text evidence="2">The sequence shown here is derived from an EMBL/GenBank/DDBJ whole genome shotgun (WGS) entry which is preliminary data.</text>
</comment>
<keyword evidence="3" id="KW-1185">Reference proteome</keyword>
<evidence type="ECO:0000256" key="1">
    <source>
        <dbReference type="SAM" id="MobiDB-lite"/>
    </source>
</evidence>
<feature type="region of interest" description="Disordered" evidence="1">
    <location>
        <begin position="21"/>
        <end position="47"/>
    </location>
</feature>
<accession>A0A9W5AXE7</accession>
<proteinExistence type="predicted"/>
<dbReference type="AlphaFoldDB" id="A0A9W5AXE7"/>
<organism evidence="2 3">
    <name type="scientific">Agrobacterium genomosp. 2 str. CFBP 5494</name>
    <dbReference type="NCBI Taxonomy" id="1183436"/>
    <lineage>
        <taxon>Bacteria</taxon>
        <taxon>Pseudomonadati</taxon>
        <taxon>Pseudomonadota</taxon>
        <taxon>Alphaproteobacteria</taxon>
        <taxon>Hyphomicrobiales</taxon>
        <taxon>Rhizobiaceae</taxon>
        <taxon>Rhizobium/Agrobacterium group</taxon>
        <taxon>Agrobacterium</taxon>
        <taxon>Agrobacterium tumefaciens complex</taxon>
    </lineage>
</organism>
<sequence length="65" mass="6909">MRAEGSVQIADLDTAVIQGTAGGLLSPSLPSRDAERGGCQESRAGCEQTSHGNHISVYYRCIRCQ</sequence>
<dbReference type="EMBL" id="FBVY01000002">
    <property type="protein sequence ID" value="CUW85044.1"/>
    <property type="molecule type" value="Genomic_DNA"/>
</dbReference>
<reference evidence="2 3" key="1">
    <citation type="submission" date="2016-01" db="EMBL/GenBank/DDBJ databases">
        <authorList>
            <person name="Regsiter A."/>
            <person name="william w."/>
        </authorList>
    </citation>
    <scope>NUCLEOTIDE SEQUENCE [LARGE SCALE GENOMIC DNA]</scope>
    <source>
        <strain evidence="2 3">CFBP 5494</strain>
    </source>
</reference>